<keyword evidence="2" id="KW-1185">Reference proteome</keyword>
<reference evidence="1 2" key="1">
    <citation type="submission" date="2013-09" db="EMBL/GenBank/DDBJ databases">
        <title>Corchorus capsularis genome sequencing.</title>
        <authorList>
            <person name="Alam M."/>
            <person name="Haque M.S."/>
            <person name="Islam M.S."/>
            <person name="Emdad E.M."/>
            <person name="Islam M.M."/>
            <person name="Ahmed B."/>
            <person name="Halim A."/>
            <person name="Hossen Q.M.M."/>
            <person name="Hossain M.Z."/>
            <person name="Ahmed R."/>
            <person name="Khan M.M."/>
            <person name="Islam R."/>
            <person name="Rashid M.M."/>
            <person name="Khan S.A."/>
            <person name="Rahman M.S."/>
            <person name="Alam M."/>
        </authorList>
    </citation>
    <scope>NUCLEOTIDE SEQUENCE [LARGE SCALE GENOMIC DNA]</scope>
    <source>
        <strain evidence="2">cv. CVL-1</strain>
        <tissue evidence="1">Whole seedling</tissue>
    </source>
</reference>
<protein>
    <submittedName>
        <fullName evidence="1">Uncharacterized protein</fullName>
    </submittedName>
</protein>
<sequence>MEKLQGEVICEGMLGARMCWPRLSLGTHADGLCAQGVGLRPHVASAHAAWVAPPTGAGRPCGKPGAPPGLSQDPCAPVLVRHLTCLLALKLNFAPLLQTLEDQSYDDKIDSSSSSITIILAPFFIQIVLGKYLCSGSDTSGSGIFGFGFCRVRARIGFGFGPGSGSGSLSIFRVRSEFLAHPDLTCKILKELKLDPTYNVFVDAPKAYHGRNDTPRTYHGLEDKHGEHGKDVQGLQGSMKMHGDHGDIDNHVPSTKNMTFDPLKMPNSPMTRARAKRFKDALMGLVRAHLEDLKTIEVQLKSFVDDLGKKLQINYKFITLLAIDSRWPD</sequence>
<gene>
    <name evidence="1" type="ORF">CCACVL1_23591</name>
</gene>
<comment type="caution">
    <text evidence="1">The sequence shown here is derived from an EMBL/GenBank/DDBJ whole genome shotgun (WGS) entry which is preliminary data.</text>
</comment>
<accession>A0A1R3GT94</accession>
<organism evidence="1 2">
    <name type="scientific">Corchorus capsularis</name>
    <name type="common">Jute</name>
    <dbReference type="NCBI Taxonomy" id="210143"/>
    <lineage>
        <taxon>Eukaryota</taxon>
        <taxon>Viridiplantae</taxon>
        <taxon>Streptophyta</taxon>
        <taxon>Embryophyta</taxon>
        <taxon>Tracheophyta</taxon>
        <taxon>Spermatophyta</taxon>
        <taxon>Magnoliopsida</taxon>
        <taxon>eudicotyledons</taxon>
        <taxon>Gunneridae</taxon>
        <taxon>Pentapetalae</taxon>
        <taxon>rosids</taxon>
        <taxon>malvids</taxon>
        <taxon>Malvales</taxon>
        <taxon>Malvaceae</taxon>
        <taxon>Grewioideae</taxon>
        <taxon>Apeibeae</taxon>
        <taxon>Corchorus</taxon>
    </lineage>
</organism>
<dbReference type="Gramene" id="OMO61348">
    <property type="protein sequence ID" value="OMO61348"/>
    <property type="gene ID" value="CCACVL1_23591"/>
</dbReference>
<proteinExistence type="predicted"/>
<dbReference type="OrthoDB" id="912587at2759"/>
<dbReference type="Proteomes" id="UP000188268">
    <property type="component" value="Unassembled WGS sequence"/>
</dbReference>
<evidence type="ECO:0000313" key="2">
    <source>
        <dbReference type="Proteomes" id="UP000188268"/>
    </source>
</evidence>
<name>A0A1R3GT94_COCAP</name>
<evidence type="ECO:0000313" key="1">
    <source>
        <dbReference type="EMBL" id="OMO61348.1"/>
    </source>
</evidence>
<dbReference type="EMBL" id="AWWV01013495">
    <property type="protein sequence ID" value="OMO61348.1"/>
    <property type="molecule type" value="Genomic_DNA"/>
</dbReference>
<dbReference type="AlphaFoldDB" id="A0A1R3GT94"/>